<feature type="transmembrane region" description="Helical" evidence="8">
    <location>
        <begin position="36"/>
        <end position="55"/>
    </location>
</feature>
<accession>A0A2V3DSF8</accession>
<comment type="subcellular location">
    <subcellularLocation>
        <location evidence="1">Cell membrane</location>
        <topology evidence="1">Multi-pass membrane protein</topology>
    </subcellularLocation>
</comment>
<gene>
    <name evidence="10" type="ORF">CVS29_05600</name>
</gene>
<evidence type="ECO:0000259" key="9">
    <source>
        <dbReference type="Pfam" id="PF13396"/>
    </source>
</evidence>
<evidence type="ECO:0000256" key="3">
    <source>
        <dbReference type="ARBA" id="ARBA00022692"/>
    </source>
</evidence>
<keyword evidence="4 8" id="KW-1133">Transmembrane helix</keyword>
<organism evidence="10 11">
    <name type="scientific">Arthrobacter psychrochitiniphilus</name>
    <dbReference type="NCBI Taxonomy" id="291045"/>
    <lineage>
        <taxon>Bacteria</taxon>
        <taxon>Bacillati</taxon>
        <taxon>Actinomycetota</taxon>
        <taxon>Actinomycetes</taxon>
        <taxon>Micrococcales</taxon>
        <taxon>Micrococcaceae</taxon>
        <taxon>Arthrobacter</taxon>
    </lineage>
</organism>
<dbReference type="OrthoDB" id="3298527at2"/>
<evidence type="ECO:0000256" key="7">
    <source>
        <dbReference type="SAM" id="MobiDB-lite"/>
    </source>
</evidence>
<dbReference type="GO" id="GO:0005886">
    <property type="term" value="C:plasma membrane"/>
    <property type="evidence" value="ECO:0007669"/>
    <property type="project" value="UniProtKB-SubCell"/>
</dbReference>
<name>A0A2V3DSF8_9MICC</name>
<proteinExistence type="predicted"/>
<dbReference type="EMBL" id="QHLZ01000003">
    <property type="protein sequence ID" value="PXA66183.1"/>
    <property type="molecule type" value="Genomic_DNA"/>
</dbReference>
<keyword evidence="2" id="KW-1003">Cell membrane</keyword>
<evidence type="ECO:0000256" key="5">
    <source>
        <dbReference type="ARBA" id="ARBA00023136"/>
    </source>
</evidence>
<evidence type="ECO:0000313" key="10">
    <source>
        <dbReference type="EMBL" id="PXA66183.1"/>
    </source>
</evidence>
<keyword evidence="6" id="KW-0175">Coiled coil</keyword>
<evidence type="ECO:0000256" key="1">
    <source>
        <dbReference type="ARBA" id="ARBA00004651"/>
    </source>
</evidence>
<dbReference type="Proteomes" id="UP000246303">
    <property type="component" value="Unassembled WGS sequence"/>
</dbReference>
<protein>
    <recommendedName>
        <fullName evidence="9">Cardiolipin synthase N-terminal domain-containing protein</fullName>
    </recommendedName>
</protein>
<reference evidence="10 11" key="1">
    <citation type="submission" date="2018-05" db="EMBL/GenBank/DDBJ databases">
        <title>Genetic diversity of glacier-inhabiting Cryobacterium bacteria in China and description of Cryobacterium mengkeensis sp. nov. and Arthrobacter glacialis sp. nov.</title>
        <authorList>
            <person name="Liu Q."/>
            <person name="Xin Y.-H."/>
        </authorList>
    </citation>
    <scope>NUCLEOTIDE SEQUENCE [LARGE SCALE GENOMIC DNA]</scope>
    <source>
        <strain evidence="10 11">GP3</strain>
    </source>
</reference>
<feature type="region of interest" description="Disordered" evidence="7">
    <location>
        <begin position="61"/>
        <end position="102"/>
    </location>
</feature>
<evidence type="ECO:0000256" key="8">
    <source>
        <dbReference type="SAM" id="Phobius"/>
    </source>
</evidence>
<dbReference type="InterPro" id="IPR027379">
    <property type="entry name" value="CLS_N"/>
</dbReference>
<evidence type="ECO:0000313" key="11">
    <source>
        <dbReference type="Proteomes" id="UP000246303"/>
    </source>
</evidence>
<keyword evidence="5 8" id="KW-0472">Membrane</keyword>
<keyword evidence="3 8" id="KW-0812">Transmembrane</keyword>
<evidence type="ECO:0000256" key="4">
    <source>
        <dbReference type="ARBA" id="ARBA00022989"/>
    </source>
</evidence>
<feature type="coiled-coil region" evidence="6">
    <location>
        <begin position="110"/>
        <end position="137"/>
    </location>
</feature>
<dbReference type="RefSeq" id="WP_110105376.1">
    <property type="nucleotide sequence ID" value="NZ_JACBZZ010000001.1"/>
</dbReference>
<dbReference type="AlphaFoldDB" id="A0A2V3DSF8"/>
<evidence type="ECO:0000256" key="6">
    <source>
        <dbReference type="SAM" id="Coils"/>
    </source>
</evidence>
<feature type="compositionally biased region" description="Low complexity" evidence="7">
    <location>
        <begin position="61"/>
        <end position="89"/>
    </location>
</feature>
<keyword evidence="11" id="KW-1185">Reference proteome</keyword>
<sequence>MRYIIPLTLGVVLFVYGLIDCLRSEPSDVRSIPKPAWVLVIIFLNVIGVGLWFLFGRPQYASASSGASSGAATKFGPSSSGQRSPASSGNHQRSSAPDDDPEFLRNLAVNRAQMLEAERLRKLKAELEAREAKLREEHPNDETKK</sequence>
<feature type="domain" description="Cardiolipin synthase N-terminal" evidence="9">
    <location>
        <begin position="12"/>
        <end position="57"/>
    </location>
</feature>
<comment type="caution">
    <text evidence="10">The sequence shown here is derived from an EMBL/GenBank/DDBJ whole genome shotgun (WGS) entry which is preliminary data.</text>
</comment>
<dbReference type="Pfam" id="PF13396">
    <property type="entry name" value="PLDc_N"/>
    <property type="match status" value="1"/>
</dbReference>
<evidence type="ECO:0000256" key="2">
    <source>
        <dbReference type="ARBA" id="ARBA00022475"/>
    </source>
</evidence>